<dbReference type="PROSITE" id="PS50035">
    <property type="entry name" value="PLD"/>
    <property type="match status" value="1"/>
</dbReference>
<evidence type="ECO:0000313" key="8">
    <source>
        <dbReference type="Proteomes" id="UP000321717"/>
    </source>
</evidence>
<proteinExistence type="predicted"/>
<dbReference type="InterPro" id="IPR025202">
    <property type="entry name" value="PLD-like_dom"/>
</dbReference>
<accession>A0A512HPV1</accession>
<name>A0A512HPV1_9HYPH</name>
<dbReference type="EMBL" id="BJZP01000045">
    <property type="protein sequence ID" value="GEO87483.1"/>
    <property type="molecule type" value="Genomic_DNA"/>
</dbReference>
<dbReference type="Pfam" id="PF13091">
    <property type="entry name" value="PLDc_2"/>
    <property type="match status" value="1"/>
</dbReference>
<dbReference type="GO" id="GO:0005576">
    <property type="term" value="C:extracellular region"/>
    <property type="evidence" value="ECO:0007669"/>
    <property type="project" value="UniProtKB-SubCell"/>
</dbReference>
<dbReference type="AlphaFoldDB" id="A0A512HPV1"/>
<dbReference type="SUPFAM" id="SSF56024">
    <property type="entry name" value="Phospholipase D/nuclease"/>
    <property type="match status" value="1"/>
</dbReference>
<evidence type="ECO:0000256" key="1">
    <source>
        <dbReference type="ARBA" id="ARBA00003145"/>
    </source>
</evidence>
<feature type="domain" description="PLD phosphodiesterase" evidence="6">
    <location>
        <begin position="49"/>
        <end position="76"/>
    </location>
</feature>
<comment type="function">
    <text evidence="1">Could be a virulence factor.</text>
</comment>
<evidence type="ECO:0000259" key="6">
    <source>
        <dbReference type="PROSITE" id="PS50035"/>
    </source>
</evidence>
<dbReference type="CDD" id="cd09113">
    <property type="entry name" value="PLDc_ymdC_like_2"/>
    <property type="match status" value="1"/>
</dbReference>
<evidence type="ECO:0000313" key="7">
    <source>
        <dbReference type="EMBL" id="GEO87483.1"/>
    </source>
</evidence>
<dbReference type="InterPro" id="IPR001736">
    <property type="entry name" value="PLipase_D/transphosphatidylase"/>
</dbReference>
<dbReference type="SMART" id="SM00155">
    <property type="entry name" value="PLDc"/>
    <property type="match status" value="1"/>
</dbReference>
<evidence type="ECO:0000256" key="3">
    <source>
        <dbReference type="ARBA" id="ARBA00018392"/>
    </source>
</evidence>
<comment type="subcellular location">
    <subcellularLocation>
        <location evidence="2">Secreted</location>
    </subcellularLocation>
</comment>
<dbReference type="GO" id="GO:0032049">
    <property type="term" value="P:cardiolipin biosynthetic process"/>
    <property type="evidence" value="ECO:0007669"/>
    <property type="project" value="UniProtKB-ARBA"/>
</dbReference>
<organism evidence="7 8">
    <name type="scientific">Ciceribacter naphthalenivorans</name>
    <dbReference type="NCBI Taxonomy" id="1118451"/>
    <lineage>
        <taxon>Bacteria</taxon>
        <taxon>Pseudomonadati</taxon>
        <taxon>Pseudomonadota</taxon>
        <taxon>Alphaproteobacteria</taxon>
        <taxon>Hyphomicrobiales</taxon>
        <taxon>Rhizobiaceae</taxon>
        <taxon>Ciceribacter</taxon>
    </lineage>
</organism>
<dbReference type="RefSeq" id="WP_235916841.1">
    <property type="nucleotide sequence ID" value="NZ_BJZP01000045.1"/>
</dbReference>
<dbReference type="Gene3D" id="3.30.870.10">
    <property type="entry name" value="Endonuclease Chain A"/>
    <property type="match status" value="1"/>
</dbReference>
<gene>
    <name evidence="7" type="ORF">RNA01_44150</name>
</gene>
<sequence length="121" mass="13209">MTNSLAANDIAAVHGGYAPYRVALLKGGVKLYELQPEGRKSLLSILGSSRSSLHTKAFTVDDHTGFIGSFNFDARSISLNTEMGVLFNEPVLVERMRVLFRSETDPGSSYRVSLSKKGSLR</sequence>
<evidence type="ECO:0000256" key="4">
    <source>
        <dbReference type="ARBA" id="ARBA00022525"/>
    </source>
</evidence>
<evidence type="ECO:0000256" key="5">
    <source>
        <dbReference type="ARBA" id="ARBA00029594"/>
    </source>
</evidence>
<keyword evidence="8" id="KW-1185">Reference proteome</keyword>
<dbReference type="PANTHER" id="PTHR21248">
    <property type="entry name" value="CARDIOLIPIN SYNTHASE"/>
    <property type="match status" value="1"/>
</dbReference>
<reference evidence="7 8" key="1">
    <citation type="submission" date="2019-07" db="EMBL/GenBank/DDBJ databases">
        <title>Whole genome shotgun sequence of Rhizobium naphthalenivorans NBRC 107585.</title>
        <authorList>
            <person name="Hosoyama A."/>
            <person name="Uohara A."/>
            <person name="Ohji S."/>
            <person name="Ichikawa N."/>
        </authorList>
    </citation>
    <scope>NUCLEOTIDE SEQUENCE [LARGE SCALE GENOMIC DNA]</scope>
    <source>
        <strain evidence="7 8">NBRC 107585</strain>
    </source>
</reference>
<comment type="caution">
    <text evidence="7">The sequence shown here is derived from an EMBL/GenBank/DDBJ whole genome shotgun (WGS) entry which is preliminary data.</text>
</comment>
<protein>
    <recommendedName>
        <fullName evidence="3">Phospholipase D</fullName>
    </recommendedName>
    <alternativeName>
        <fullName evidence="5">Choline phosphatase</fullName>
    </alternativeName>
</protein>
<keyword evidence="4" id="KW-0964">Secreted</keyword>
<dbReference type="PANTHER" id="PTHR21248:SF12">
    <property type="entry name" value="CARDIOLIPIN SYNTHASE C"/>
    <property type="match status" value="1"/>
</dbReference>
<dbReference type="Proteomes" id="UP000321717">
    <property type="component" value="Unassembled WGS sequence"/>
</dbReference>
<evidence type="ECO:0000256" key="2">
    <source>
        <dbReference type="ARBA" id="ARBA00004613"/>
    </source>
</evidence>
<dbReference type="GO" id="GO:0030572">
    <property type="term" value="F:phosphatidyltransferase activity"/>
    <property type="evidence" value="ECO:0007669"/>
    <property type="project" value="UniProtKB-ARBA"/>
</dbReference>